<dbReference type="EMBL" id="KN831978">
    <property type="protein sequence ID" value="KIO03036.1"/>
    <property type="molecule type" value="Genomic_DNA"/>
</dbReference>
<dbReference type="AlphaFoldDB" id="A0A0C3P665"/>
<dbReference type="InParanoid" id="A0A0C3P665"/>
<proteinExistence type="predicted"/>
<evidence type="ECO:0000313" key="2">
    <source>
        <dbReference type="Proteomes" id="UP000054217"/>
    </source>
</evidence>
<dbReference type="Proteomes" id="UP000054217">
    <property type="component" value="Unassembled WGS sequence"/>
</dbReference>
<evidence type="ECO:0000313" key="1">
    <source>
        <dbReference type="EMBL" id="KIO03036.1"/>
    </source>
</evidence>
<sequence>MCNTAYQQLEHPCMCSKAIPFAHTSRRGDWQPSVCSTLLCGIDCKFDKGRLPM</sequence>
<organism evidence="1 2">
    <name type="scientific">Pisolithus tinctorius Marx 270</name>
    <dbReference type="NCBI Taxonomy" id="870435"/>
    <lineage>
        <taxon>Eukaryota</taxon>
        <taxon>Fungi</taxon>
        <taxon>Dikarya</taxon>
        <taxon>Basidiomycota</taxon>
        <taxon>Agaricomycotina</taxon>
        <taxon>Agaricomycetes</taxon>
        <taxon>Agaricomycetidae</taxon>
        <taxon>Boletales</taxon>
        <taxon>Sclerodermatineae</taxon>
        <taxon>Pisolithaceae</taxon>
        <taxon>Pisolithus</taxon>
    </lineage>
</organism>
<protein>
    <submittedName>
        <fullName evidence="1">Uncharacterized protein</fullName>
    </submittedName>
</protein>
<keyword evidence="2" id="KW-1185">Reference proteome</keyword>
<reference evidence="2" key="2">
    <citation type="submission" date="2015-01" db="EMBL/GenBank/DDBJ databases">
        <title>Evolutionary Origins and Diversification of the Mycorrhizal Mutualists.</title>
        <authorList>
            <consortium name="DOE Joint Genome Institute"/>
            <consortium name="Mycorrhizal Genomics Consortium"/>
            <person name="Kohler A."/>
            <person name="Kuo A."/>
            <person name="Nagy L.G."/>
            <person name="Floudas D."/>
            <person name="Copeland A."/>
            <person name="Barry K.W."/>
            <person name="Cichocki N."/>
            <person name="Veneault-Fourrey C."/>
            <person name="LaButti K."/>
            <person name="Lindquist E.A."/>
            <person name="Lipzen A."/>
            <person name="Lundell T."/>
            <person name="Morin E."/>
            <person name="Murat C."/>
            <person name="Riley R."/>
            <person name="Ohm R."/>
            <person name="Sun H."/>
            <person name="Tunlid A."/>
            <person name="Henrissat B."/>
            <person name="Grigoriev I.V."/>
            <person name="Hibbett D.S."/>
            <person name="Martin F."/>
        </authorList>
    </citation>
    <scope>NUCLEOTIDE SEQUENCE [LARGE SCALE GENOMIC DNA]</scope>
    <source>
        <strain evidence="2">Marx 270</strain>
    </source>
</reference>
<name>A0A0C3P665_PISTI</name>
<accession>A0A0C3P665</accession>
<dbReference type="HOGENOM" id="CLU_3069679_0_0_1"/>
<gene>
    <name evidence="1" type="ORF">M404DRAFT_1001664</name>
</gene>
<reference evidence="1 2" key="1">
    <citation type="submission" date="2014-04" db="EMBL/GenBank/DDBJ databases">
        <authorList>
            <consortium name="DOE Joint Genome Institute"/>
            <person name="Kuo A."/>
            <person name="Kohler A."/>
            <person name="Costa M.D."/>
            <person name="Nagy L.G."/>
            <person name="Floudas D."/>
            <person name="Copeland A."/>
            <person name="Barry K.W."/>
            <person name="Cichocki N."/>
            <person name="Veneault-Fourrey C."/>
            <person name="LaButti K."/>
            <person name="Lindquist E.A."/>
            <person name="Lipzen A."/>
            <person name="Lundell T."/>
            <person name="Morin E."/>
            <person name="Murat C."/>
            <person name="Sun H."/>
            <person name="Tunlid A."/>
            <person name="Henrissat B."/>
            <person name="Grigoriev I.V."/>
            <person name="Hibbett D.S."/>
            <person name="Martin F."/>
            <person name="Nordberg H.P."/>
            <person name="Cantor M.N."/>
            <person name="Hua S.X."/>
        </authorList>
    </citation>
    <scope>NUCLEOTIDE SEQUENCE [LARGE SCALE GENOMIC DNA]</scope>
    <source>
        <strain evidence="1 2">Marx 270</strain>
    </source>
</reference>